<protein>
    <submittedName>
        <fullName evidence="2">Uncharacterized protein</fullName>
    </submittedName>
</protein>
<feature type="region of interest" description="Disordered" evidence="1">
    <location>
        <begin position="180"/>
        <end position="276"/>
    </location>
</feature>
<evidence type="ECO:0000256" key="1">
    <source>
        <dbReference type="SAM" id="MobiDB-lite"/>
    </source>
</evidence>
<dbReference type="OrthoDB" id="1828042at2759"/>
<dbReference type="AlphaFoldDB" id="A0A6A1WPE2"/>
<gene>
    <name evidence="2" type="ORF">CJ030_MR1G027739</name>
</gene>
<reference evidence="2 3" key="1">
    <citation type="journal article" date="2019" name="Plant Biotechnol. J.">
        <title>The red bayberry genome and genetic basis of sex determination.</title>
        <authorList>
            <person name="Jia H.M."/>
            <person name="Jia H.J."/>
            <person name="Cai Q.L."/>
            <person name="Wang Y."/>
            <person name="Zhao H.B."/>
            <person name="Yang W.F."/>
            <person name="Wang G.Y."/>
            <person name="Li Y.H."/>
            <person name="Zhan D.L."/>
            <person name="Shen Y.T."/>
            <person name="Niu Q.F."/>
            <person name="Chang L."/>
            <person name="Qiu J."/>
            <person name="Zhao L."/>
            <person name="Xie H.B."/>
            <person name="Fu W.Y."/>
            <person name="Jin J."/>
            <person name="Li X.W."/>
            <person name="Jiao Y."/>
            <person name="Zhou C.C."/>
            <person name="Tu T."/>
            <person name="Chai C.Y."/>
            <person name="Gao J.L."/>
            <person name="Fan L.J."/>
            <person name="van de Weg E."/>
            <person name="Wang J.Y."/>
            <person name="Gao Z.S."/>
        </authorList>
    </citation>
    <scope>NUCLEOTIDE SEQUENCE [LARGE SCALE GENOMIC DNA]</scope>
    <source>
        <tissue evidence="2">Leaves</tissue>
    </source>
</reference>
<sequence length="386" mass="43115">MFALSLGPFFEKHCQCSSVIMRRSGFGEYGIFLFRIRRGDYDGCAQGHIDGYSIGIEFHLQEPGGDAGQGPIPFSSRDATTSAVVFLISQSASIEQLATGIGFLCAVEQAICYGEALYLREFAWRYKIMRSGDGMHFFQARDGRGLFRSLPSNNKGWHERFFFVSGEGWEYPPCEKNPIRVQQIPSTRSKETPELSPEEDSRVRRAGEKKPYDVAELLPPARVATSGGVSTDEGEGDRSSCPHLIRKKPRRSPEQHSSEQGGFAGGTPASSSDGLSSTEMRDVLGAIKRQRGMAGHSADLERGPRSSQLLFLFQDKLMRVHLMLLARLPVALFPRLPMRRLSRLARLSRLTRCCQSFPQPWVSSLLIFNQLQPNIRLNRPLSVRGL</sequence>
<name>A0A6A1WPE2_9ROSI</name>
<dbReference type="EMBL" id="RXIC02000019">
    <property type="protein sequence ID" value="KAB1227142.1"/>
    <property type="molecule type" value="Genomic_DNA"/>
</dbReference>
<accession>A0A6A1WPE2</accession>
<feature type="compositionally biased region" description="Basic and acidic residues" evidence="1">
    <location>
        <begin position="188"/>
        <end position="213"/>
    </location>
</feature>
<comment type="caution">
    <text evidence="2">The sequence shown here is derived from an EMBL/GenBank/DDBJ whole genome shotgun (WGS) entry which is preliminary data.</text>
</comment>
<keyword evidence="3" id="KW-1185">Reference proteome</keyword>
<evidence type="ECO:0000313" key="2">
    <source>
        <dbReference type="EMBL" id="KAB1227142.1"/>
    </source>
</evidence>
<evidence type="ECO:0000313" key="3">
    <source>
        <dbReference type="Proteomes" id="UP000516437"/>
    </source>
</evidence>
<organism evidence="2 3">
    <name type="scientific">Morella rubra</name>
    <name type="common">Chinese bayberry</name>
    <dbReference type="NCBI Taxonomy" id="262757"/>
    <lineage>
        <taxon>Eukaryota</taxon>
        <taxon>Viridiplantae</taxon>
        <taxon>Streptophyta</taxon>
        <taxon>Embryophyta</taxon>
        <taxon>Tracheophyta</taxon>
        <taxon>Spermatophyta</taxon>
        <taxon>Magnoliopsida</taxon>
        <taxon>eudicotyledons</taxon>
        <taxon>Gunneridae</taxon>
        <taxon>Pentapetalae</taxon>
        <taxon>rosids</taxon>
        <taxon>fabids</taxon>
        <taxon>Fagales</taxon>
        <taxon>Myricaceae</taxon>
        <taxon>Morella</taxon>
    </lineage>
</organism>
<dbReference type="Proteomes" id="UP000516437">
    <property type="component" value="Chromosome 1"/>
</dbReference>
<proteinExistence type="predicted"/>